<comment type="caution">
    <text evidence="1">The sequence shown here is derived from an EMBL/GenBank/DDBJ whole genome shotgun (WGS) entry which is preliminary data.</text>
</comment>
<name>A0A4Y2G5N3_ARAVE</name>
<accession>A0A4Y2G5N3</accession>
<gene>
    <name evidence="1" type="ORF">AVEN_34355_1</name>
</gene>
<dbReference type="AlphaFoldDB" id="A0A4Y2G5N3"/>
<evidence type="ECO:0000313" key="2">
    <source>
        <dbReference type="Proteomes" id="UP000499080"/>
    </source>
</evidence>
<protein>
    <submittedName>
        <fullName evidence="1">Uncharacterized protein</fullName>
    </submittedName>
</protein>
<organism evidence="1 2">
    <name type="scientific">Araneus ventricosus</name>
    <name type="common">Orbweaver spider</name>
    <name type="synonym">Epeira ventricosa</name>
    <dbReference type="NCBI Taxonomy" id="182803"/>
    <lineage>
        <taxon>Eukaryota</taxon>
        <taxon>Metazoa</taxon>
        <taxon>Ecdysozoa</taxon>
        <taxon>Arthropoda</taxon>
        <taxon>Chelicerata</taxon>
        <taxon>Arachnida</taxon>
        <taxon>Araneae</taxon>
        <taxon>Araneomorphae</taxon>
        <taxon>Entelegynae</taxon>
        <taxon>Araneoidea</taxon>
        <taxon>Araneidae</taxon>
        <taxon>Araneus</taxon>
    </lineage>
</organism>
<evidence type="ECO:0000313" key="1">
    <source>
        <dbReference type="EMBL" id="GBM48025.1"/>
    </source>
</evidence>
<reference evidence="1 2" key="1">
    <citation type="journal article" date="2019" name="Sci. Rep.">
        <title>Orb-weaving spider Araneus ventricosus genome elucidates the spidroin gene catalogue.</title>
        <authorList>
            <person name="Kono N."/>
            <person name="Nakamura H."/>
            <person name="Ohtoshi R."/>
            <person name="Moran D.A.P."/>
            <person name="Shinohara A."/>
            <person name="Yoshida Y."/>
            <person name="Fujiwara M."/>
            <person name="Mori M."/>
            <person name="Tomita M."/>
            <person name="Arakawa K."/>
        </authorList>
    </citation>
    <scope>NUCLEOTIDE SEQUENCE [LARGE SCALE GENOMIC DNA]</scope>
</reference>
<sequence>MVAFVSTSIVFTSTRTSTLAISHLCCRNINMKWQSLLWKKKRLQKIFLSRFFLEITATREVEEADPTATEELSLPSYVPEHNSSYEVKRQKLHKKIFSVMSRNDRDQKHISSSDLVSGIPDINFKLWILLVKASFIF</sequence>
<dbReference type="EMBL" id="BGPR01001202">
    <property type="protein sequence ID" value="GBM48025.1"/>
    <property type="molecule type" value="Genomic_DNA"/>
</dbReference>
<proteinExistence type="predicted"/>
<keyword evidence="2" id="KW-1185">Reference proteome</keyword>
<dbReference type="Proteomes" id="UP000499080">
    <property type="component" value="Unassembled WGS sequence"/>
</dbReference>